<dbReference type="PROSITE" id="PS50292">
    <property type="entry name" value="PEROXIDASE_3"/>
    <property type="match status" value="1"/>
</dbReference>
<keyword evidence="4" id="KW-0732">Signal</keyword>
<dbReference type="PANTHER" id="PTHR11475:SF4">
    <property type="entry name" value="CHORION PEROXIDASE"/>
    <property type="match status" value="1"/>
</dbReference>
<dbReference type="InterPro" id="IPR037120">
    <property type="entry name" value="Haem_peroxidase_sf_animal"/>
</dbReference>
<name>A0ABY8UEX3_TETOB</name>
<keyword evidence="3" id="KW-0325">Glycoprotein</keyword>
<evidence type="ECO:0000256" key="3">
    <source>
        <dbReference type="ARBA" id="ARBA00023180"/>
    </source>
</evidence>
<comment type="subcellular location">
    <subcellularLocation>
        <location evidence="1">Secreted</location>
    </subcellularLocation>
</comment>
<keyword evidence="2" id="KW-0964">Secreted</keyword>
<evidence type="ECO:0000313" key="6">
    <source>
        <dbReference type="Proteomes" id="UP001244341"/>
    </source>
</evidence>
<gene>
    <name evidence="5" type="ORF">OEZ85_003838</name>
</gene>
<evidence type="ECO:0000256" key="4">
    <source>
        <dbReference type="SAM" id="SignalP"/>
    </source>
</evidence>
<feature type="chain" id="PRO_5047273983" evidence="4">
    <location>
        <begin position="26"/>
        <end position="257"/>
    </location>
</feature>
<dbReference type="InterPro" id="IPR010255">
    <property type="entry name" value="Haem_peroxidase_sf"/>
</dbReference>
<evidence type="ECO:0000256" key="1">
    <source>
        <dbReference type="ARBA" id="ARBA00004613"/>
    </source>
</evidence>
<dbReference type="Gene3D" id="1.10.640.10">
    <property type="entry name" value="Haem peroxidase domain superfamily, animal type"/>
    <property type="match status" value="1"/>
</dbReference>
<keyword evidence="6" id="KW-1185">Reference proteome</keyword>
<feature type="signal peptide" evidence="4">
    <location>
        <begin position="1"/>
        <end position="25"/>
    </location>
</feature>
<dbReference type="SUPFAM" id="SSF48113">
    <property type="entry name" value="Heme-dependent peroxidases"/>
    <property type="match status" value="1"/>
</dbReference>
<dbReference type="InterPro" id="IPR019791">
    <property type="entry name" value="Haem_peroxidase_animal"/>
</dbReference>
<organism evidence="5 6">
    <name type="scientific">Tetradesmus obliquus</name>
    <name type="common">Green alga</name>
    <name type="synonym">Acutodesmus obliquus</name>
    <dbReference type="NCBI Taxonomy" id="3088"/>
    <lineage>
        <taxon>Eukaryota</taxon>
        <taxon>Viridiplantae</taxon>
        <taxon>Chlorophyta</taxon>
        <taxon>core chlorophytes</taxon>
        <taxon>Chlorophyceae</taxon>
        <taxon>CS clade</taxon>
        <taxon>Sphaeropleales</taxon>
        <taxon>Scenedesmaceae</taxon>
        <taxon>Tetradesmus</taxon>
    </lineage>
</organism>
<dbReference type="EMBL" id="CP126217">
    <property type="protein sequence ID" value="WIA19193.1"/>
    <property type="molecule type" value="Genomic_DNA"/>
</dbReference>
<sequence length="257" mass="26801">MNSSRSSAALLALLMALHAVLPAAAQDPSERPRYAPYDGKGNNAANPTWNAVGAVMLRYPVSETGYPVPSGEIMAGPSRPSPRAISVAVTNSPYFKTLDPGRATNLVSVVGQYATTDISKSLDSTSTNDNSSQPIPVPPGDPWMSNFTESNGTTAVSPYGTRRSLPFKRSQFVIDAAGVRQQNNSVTGFLDASVVYGTSAGAARKLRTGSGGLLRDDGSRGLPFNEDPALAAEGGGPTAKLFNMSNVAKAVPASRLR</sequence>
<accession>A0ABY8UEX3</accession>
<evidence type="ECO:0000313" key="5">
    <source>
        <dbReference type="EMBL" id="WIA19193.1"/>
    </source>
</evidence>
<protein>
    <submittedName>
        <fullName evidence="5">Uncharacterized protein</fullName>
    </submittedName>
</protein>
<dbReference type="Pfam" id="PF03098">
    <property type="entry name" value="An_peroxidase"/>
    <property type="match status" value="1"/>
</dbReference>
<reference evidence="5 6" key="1">
    <citation type="submission" date="2023-05" db="EMBL/GenBank/DDBJ databases">
        <title>A 100% complete, gapless, phased diploid assembly of the Scenedesmus obliquus UTEX 3031 genome.</title>
        <authorList>
            <person name="Biondi T.C."/>
            <person name="Hanschen E.R."/>
            <person name="Kwon T."/>
            <person name="Eng W."/>
            <person name="Kruse C.P.S."/>
            <person name="Koehler S.I."/>
            <person name="Kunde Y."/>
            <person name="Gleasner C.D."/>
            <person name="You Mak K.T."/>
            <person name="Polle J."/>
            <person name="Hovde B.T."/>
            <person name="Starkenburg S.R."/>
        </authorList>
    </citation>
    <scope>NUCLEOTIDE SEQUENCE [LARGE SCALE GENOMIC DNA]</scope>
    <source>
        <strain evidence="5 6">DOE0152z</strain>
    </source>
</reference>
<dbReference type="Proteomes" id="UP001244341">
    <property type="component" value="Chromosome 10b"/>
</dbReference>
<proteinExistence type="predicted"/>
<evidence type="ECO:0000256" key="2">
    <source>
        <dbReference type="ARBA" id="ARBA00022525"/>
    </source>
</evidence>
<dbReference type="PANTHER" id="PTHR11475">
    <property type="entry name" value="OXIDASE/PEROXIDASE"/>
    <property type="match status" value="1"/>
</dbReference>